<comment type="similarity">
    <text evidence="1 7">Belongs to the DeoC/FbaB aldolase family. DeoC type 1 subfamily.</text>
</comment>
<dbReference type="HOGENOM" id="CLU_053595_0_1_9"/>
<protein>
    <recommendedName>
        <fullName evidence="7">Deoxyribose-phosphate aldolase</fullName>
        <shortName evidence="7">DERA</shortName>
        <ecNumber evidence="7">4.1.2.4</ecNumber>
    </recommendedName>
    <alternativeName>
        <fullName evidence="7">2-deoxy-D-ribose 5-phosphate aldolase</fullName>
    </alternativeName>
    <alternativeName>
        <fullName evidence="7">Phosphodeoxyriboaldolase</fullName>
        <shortName evidence="7">Deoxyriboaldolase</shortName>
    </alternativeName>
</protein>
<dbReference type="EMBL" id="CP008876">
    <property type="protein sequence ID" value="AIF66841.1"/>
    <property type="molecule type" value="Genomic_DNA"/>
</dbReference>
<reference evidence="8 9" key="1">
    <citation type="submission" date="2014-07" db="EMBL/GenBank/DDBJ databases">
        <title>Complete genome sequence of a moderately halophilic bacterium Terribacillus aidingensis MP602, isolated from Cryptomeria fortunei in Tianmu mountain in China.</title>
        <authorList>
            <person name="Wang Y."/>
            <person name="Lu P."/>
            <person name="Zhang L."/>
        </authorList>
    </citation>
    <scope>NUCLEOTIDE SEQUENCE [LARGE SCALE GENOMIC DNA]</scope>
    <source>
        <strain evidence="8 9">MP602</strain>
    </source>
</reference>
<dbReference type="Proteomes" id="UP000027980">
    <property type="component" value="Chromosome"/>
</dbReference>
<dbReference type="GO" id="GO:0016052">
    <property type="term" value="P:carbohydrate catabolic process"/>
    <property type="evidence" value="ECO:0007669"/>
    <property type="project" value="TreeGrafter"/>
</dbReference>
<dbReference type="GO" id="GO:0004139">
    <property type="term" value="F:deoxyribose-phosphate aldolase activity"/>
    <property type="evidence" value="ECO:0007669"/>
    <property type="project" value="UniProtKB-UniRule"/>
</dbReference>
<dbReference type="NCBIfam" id="TIGR00126">
    <property type="entry name" value="deoC"/>
    <property type="match status" value="1"/>
</dbReference>
<name>A0A075LL00_9BACI</name>
<dbReference type="Pfam" id="PF01791">
    <property type="entry name" value="DeoC"/>
    <property type="match status" value="1"/>
</dbReference>
<dbReference type="KEGG" id="tap:GZ22_09460"/>
<evidence type="ECO:0000256" key="4">
    <source>
        <dbReference type="ARBA" id="ARBA00023270"/>
    </source>
</evidence>
<dbReference type="InterPro" id="IPR028581">
    <property type="entry name" value="DeoC_typeI"/>
</dbReference>
<dbReference type="AlphaFoldDB" id="A0A075LL00"/>
<dbReference type="EC" id="4.1.2.4" evidence="7"/>
<dbReference type="InterPro" id="IPR002915">
    <property type="entry name" value="DeoC/FbaB/LacD_aldolase"/>
</dbReference>
<dbReference type="PIRSF" id="PIRSF001357">
    <property type="entry name" value="DeoC"/>
    <property type="match status" value="1"/>
</dbReference>
<proteinExistence type="inferred from homology"/>
<dbReference type="RefSeq" id="WP_038561442.1">
    <property type="nucleotide sequence ID" value="NZ_CP008876.1"/>
</dbReference>
<organism evidence="8 9">
    <name type="scientific">Terribacillus saccharophilus</name>
    <dbReference type="NCBI Taxonomy" id="361277"/>
    <lineage>
        <taxon>Bacteria</taxon>
        <taxon>Bacillati</taxon>
        <taxon>Bacillota</taxon>
        <taxon>Bacilli</taxon>
        <taxon>Bacillales</taxon>
        <taxon>Bacillaceae</taxon>
        <taxon>Terribacillus</taxon>
    </lineage>
</organism>
<evidence type="ECO:0000256" key="1">
    <source>
        <dbReference type="ARBA" id="ARBA00010936"/>
    </source>
</evidence>
<dbReference type="SMART" id="SM01133">
    <property type="entry name" value="DeoC"/>
    <property type="match status" value="1"/>
</dbReference>
<dbReference type="OrthoDB" id="9778711at2"/>
<dbReference type="PANTHER" id="PTHR10889">
    <property type="entry name" value="DEOXYRIBOSE-PHOSPHATE ALDOLASE"/>
    <property type="match status" value="1"/>
</dbReference>
<dbReference type="CDD" id="cd00959">
    <property type="entry name" value="DeoC"/>
    <property type="match status" value="1"/>
</dbReference>
<evidence type="ECO:0000256" key="7">
    <source>
        <dbReference type="HAMAP-Rule" id="MF_00114"/>
    </source>
</evidence>
<keyword evidence="4 7" id="KW-0704">Schiff base</keyword>
<evidence type="ECO:0000256" key="6">
    <source>
        <dbReference type="ARBA" id="ARBA00056337"/>
    </source>
</evidence>
<keyword evidence="2 7" id="KW-0963">Cytoplasm</keyword>
<dbReference type="InterPro" id="IPR013785">
    <property type="entry name" value="Aldolase_TIM"/>
</dbReference>
<comment type="function">
    <text evidence="6 7">Catalyzes a reversible aldol reaction between acetaldehyde and D-glyceraldehyde 3-phosphate to generate 2-deoxy-D-ribose 5-phosphate.</text>
</comment>
<evidence type="ECO:0000256" key="5">
    <source>
        <dbReference type="ARBA" id="ARBA00048791"/>
    </source>
</evidence>
<dbReference type="SUPFAM" id="SSF51569">
    <property type="entry name" value="Aldolase"/>
    <property type="match status" value="1"/>
</dbReference>
<keyword evidence="3 7" id="KW-0456">Lyase</keyword>
<dbReference type="PANTHER" id="PTHR10889:SF1">
    <property type="entry name" value="DEOXYRIBOSE-PHOSPHATE ALDOLASE"/>
    <property type="match status" value="1"/>
</dbReference>
<evidence type="ECO:0000313" key="9">
    <source>
        <dbReference type="Proteomes" id="UP000027980"/>
    </source>
</evidence>
<dbReference type="UniPathway" id="UPA00002">
    <property type="reaction ID" value="UER00468"/>
</dbReference>
<dbReference type="GO" id="GO:0005737">
    <property type="term" value="C:cytoplasm"/>
    <property type="evidence" value="ECO:0007669"/>
    <property type="project" value="UniProtKB-SubCell"/>
</dbReference>
<dbReference type="GeneID" id="34220635"/>
<accession>A0A075LL00</accession>
<feature type="active site" description="Schiff-base intermediate with acetaldehyde" evidence="7">
    <location>
        <position position="152"/>
    </location>
</feature>
<gene>
    <name evidence="7" type="primary">deoC</name>
    <name evidence="8" type="ORF">GZ22_09460</name>
</gene>
<dbReference type="GO" id="GO:0006018">
    <property type="term" value="P:2-deoxyribose 1-phosphate catabolic process"/>
    <property type="evidence" value="ECO:0007669"/>
    <property type="project" value="UniProtKB-UniRule"/>
</dbReference>
<evidence type="ECO:0000256" key="2">
    <source>
        <dbReference type="ARBA" id="ARBA00022490"/>
    </source>
</evidence>
<evidence type="ECO:0000313" key="8">
    <source>
        <dbReference type="EMBL" id="AIF66841.1"/>
    </source>
</evidence>
<comment type="pathway">
    <text evidence="7">Carbohydrate degradation; 2-deoxy-D-ribose 1-phosphate degradation; D-glyceraldehyde 3-phosphate and acetaldehyde from 2-deoxy-alpha-D-ribose 1-phosphate: step 2/2.</text>
</comment>
<comment type="catalytic activity">
    <reaction evidence="5 7">
        <text>2-deoxy-D-ribose 5-phosphate = D-glyceraldehyde 3-phosphate + acetaldehyde</text>
        <dbReference type="Rhea" id="RHEA:12821"/>
        <dbReference type="ChEBI" id="CHEBI:15343"/>
        <dbReference type="ChEBI" id="CHEBI:59776"/>
        <dbReference type="ChEBI" id="CHEBI:62877"/>
        <dbReference type="EC" id="4.1.2.4"/>
    </reaction>
</comment>
<dbReference type="HAMAP" id="MF_00114">
    <property type="entry name" value="DeoC_type1"/>
    <property type="match status" value="1"/>
</dbReference>
<dbReference type="InterPro" id="IPR011343">
    <property type="entry name" value="DeoC"/>
</dbReference>
<feature type="active site" description="Proton donor/acceptor" evidence="7">
    <location>
        <position position="181"/>
    </location>
</feature>
<evidence type="ECO:0000256" key="3">
    <source>
        <dbReference type="ARBA" id="ARBA00023239"/>
    </source>
</evidence>
<sequence>MENIAAYIDHTLLKPDATKEQIDVIVQEAATHKFASVCVNPYWVSHCAQQLKGTDVKVCTVIGFPLGASTSAVKALETKDAIDKGAGEIDMVINVGALKSGDLVTVESDIRAVVEAAAGVLTKVIIETSLLTEEEKVTACELAVKAGADFVKTSTGFSGGGATVEDIKLMRKTVGPDIGVKASGGVRDREATLAMIEAGATRIGASAGVQIIAGEAGSSDY</sequence>
<feature type="active site" description="Proton donor/acceptor" evidence="7">
    <location>
        <position position="90"/>
    </location>
</feature>
<dbReference type="GO" id="GO:0009264">
    <property type="term" value="P:deoxyribonucleotide catabolic process"/>
    <property type="evidence" value="ECO:0007669"/>
    <property type="project" value="UniProtKB-UniRule"/>
</dbReference>
<dbReference type="FunFam" id="3.20.20.70:FF:000044">
    <property type="entry name" value="Deoxyribose-phosphate aldolase"/>
    <property type="match status" value="1"/>
</dbReference>
<comment type="subcellular location">
    <subcellularLocation>
        <location evidence="7">Cytoplasm</location>
    </subcellularLocation>
</comment>
<dbReference type="Gene3D" id="3.20.20.70">
    <property type="entry name" value="Aldolase class I"/>
    <property type="match status" value="1"/>
</dbReference>